<dbReference type="InterPro" id="IPR018060">
    <property type="entry name" value="HTH_AraC"/>
</dbReference>
<keyword evidence="1" id="KW-0805">Transcription regulation</keyword>
<dbReference type="SUPFAM" id="SSF46689">
    <property type="entry name" value="Homeodomain-like"/>
    <property type="match status" value="2"/>
</dbReference>
<dbReference type="InterPro" id="IPR011006">
    <property type="entry name" value="CheY-like_superfamily"/>
</dbReference>
<evidence type="ECO:0000313" key="8">
    <source>
        <dbReference type="Proteomes" id="UP001596108"/>
    </source>
</evidence>
<evidence type="ECO:0000259" key="5">
    <source>
        <dbReference type="PROSITE" id="PS01124"/>
    </source>
</evidence>
<dbReference type="PRINTS" id="PR00032">
    <property type="entry name" value="HTHARAC"/>
</dbReference>
<feature type="modified residue" description="4-aspartylphosphate" evidence="4">
    <location>
        <position position="55"/>
    </location>
</feature>
<dbReference type="PROSITE" id="PS01124">
    <property type="entry name" value="HTH_ARAC_FAMILY_2"/>
    <property type="match status" value="1"/>
</dbReference>
<gene>
    <name evidence="7" type="ORF">ACFPQ4_14690</name>
</gene>
<dbReference type="PROSITE" id="PS00041">
    <property type="entry name" value="HTH_ARAC_FAMILY_1"/>
    <property type="match status" value="1"/>
</dbReference>
<dbReference type="Gene3D" id="3.40.50.2300">
    <property type="match status" value="1"/>
</dbReference>
<comment type="caution">
    <text evidence="7">The sequence shown here is derived from an EMBL/GenBank/DDBJ whole genome shotgun (WGS) entry which is preliminary data.</text>
</comment>
<evidence type="ECO:0000256" key="2">
    <source>
        <dbReference type="ARBA" id="ARBA00023125"/>
    </source>
</evidence>
<proteinExistence type="predicted"/>
<dbReference type="SMART" id="SM00448">
    <property type="entry name" value="REC"/>
    <property type="match status" value="1"/>
</dbReference>
<evidence type="ECO:0000259" key="6">
    <source>
        <dbReference type="PROSITE" id="PS50110"/>
    </source>
</evidence>
<dbReference type="EMBL" id="JBHSNC010000045">
    <property type="protein sequence ID" value="MFC5530682.1"/>
    <property type="molecule type" value="Genomic_DNA"/>
</dbReference>
<dbReference type="Proteomes" id="UP001596108">
    <property type="component" value="Unassembled WGS sequence"/>
</dbReference>
<dbReference type="InterPro" id="IPR001789">
    <property type="entry name" value="Sig_transdc_resp-reg_receiver"/>
</dbReference>
<dbReference type="PANTHER" id="PTHR43280">
    <property type="entry name" value="ARAC-FAMILY TRANSCRIPTIONAL REGULATOR"/>
    <property type="match status" value="1"/>
</dbReference>
<keyword evidence="2" id="KW-0238">DNA-binding</keyword>
<dbReference type="Gene3D" id="1.10.10.60">
    <property type="entry name" value="Homeodomain-like"/>
    <property type="match status" value="2"/>
</dbReference>
<keyword evidence="4" id="KW-0597">Phosphoprotein</keyword>
<accession>A0ABW0R4G5</accession>
<keyword evidence="8" id="KW-1185">Reference proteome</keyword>
<dbReference type="PROSITE" id="PS50110">
    <property type="entry name" value="RESPONSE_REGULATORY"/>
    <property type="match status" value="1"/>
</dbReference>
<dbReference type="InterPro" id="IPR020449">
    <property type="entry name" value="Tscrpt_reg_AraC-type_HTH"/>
</dbReference>
<feature type="domain" description="HTH araC/xylS-type" evidence="5">
    <location>
        <begin position="431"/>
        <end position="529"/>
    </location>
</feature>
<dbReference type="InterPro" id="IPR009057">
    <property type="entry name" value="Homeodomain-like_sf"/>
</dbReference>
<dbReference type="SMART" id="SM00342">
    <property type="entry name" value="HTH_ARAC"/>
    <property type="match status" value="1"/>
</dbReference>
<organism evidence="7 8">
    <name type="scientific">Cohnella yongneupensis</name>
    <dbReference type="NCBI Taxonomy" id="425006"/>
    <lineage>
        <taxon>Bacteria</taxon>
        <taxon>Bacillati</taxon>
        <taxon>Bacillota</taxon>
        <taxon>Bacilli</taxon>
        <taxon>Bacillales</taxon>
        <taxon>Paenibacillaceae</taxon>
        <taxon>Cohnella</taxon>
    </lineage>
</organism>
<protein>
    <submittedName>
        <fullName evidence="7">Response regulator</fullName>
    </submittedName>
</protein>
<evidence type="ECO:0000256" key="3">
    <source>
        <dbReference type="ARBA" id="ARBA00023163"/>
    </source>
</evidence>
<dbReference type="InterPro" id="IPR018062">
    <property type="entry name" value="HTH_AraC-typ_CS"/>
</dbReference>
<dbReference type="SUPFAM" id="SSF52172">
    <property type="entry name" value="CheY-like"/>
    <property type="match status" value="1"/>
</dbReference>
<keyword evidence="3" id="KW-0804">Transcription</keyword>
<dbReference type="Pfam" id="PF12833">
    <property type="entry name" value="HTH_18"/>
    <property type="match status" value="1"/>
</dbReference>
<evidence type="ECO:0000256" key="1">
    <source>
        <dbReference type="ARBA" id="ARBA00023015"/>
    </source>
</evidence>
<dbReference type="RefSeq" id="WP_378112626.1">
    <property type="nucleotide sequence ID" value="NZ_JBHSNC010000045.1"/>
</dbReference>
<dbReference type="Pfam" id="PF00072">
    <property type="entry name" value="Response_reg"/>
    <property type="match status" value="1"/>
</dbReference>
<name>A0ABW0R4G5_9BACL</name>
<reference evidence="8" key="1">
    <citation type="journal article" date="2019" name="Int. J. Syst. Evol. Microbiol.">
        <title>The Global Catalogue of Microorganisms (GCM) 10K type strain sequencing project: providing services to taxonomists for standard genome sequencing and annotation.</title>
        <authorList>
            <consortium name="The Broad Institute Genomics Platform"/>
            <consortium name="The Broad Institute Genome Sequencing Center for Infectious Disease"/>
            <person name="Wu L."/>
            <person name="Ma J."/>
        </authorList>
    </citation>
    <scope>NUCLEOTIDE SEQUENCE [LARGE SCALE GENOMIC DNA]</scope>
    <source>
        <strain evidence="8">CGMCC 1.18578</strain>
    </source>
</reference>
<evidence type="ECO:0000256" key="4">
    <source>
        <dbReference type="PROSITE-ProRule" id="PRU00169"/>
    </source>
</evidence>
<evidence type="ECO:0000313" key="7">
    <source>
        <dbReference type="EMBL" id="MFC5530682.1"/>
    </source>
</evidence>
<feature type="domain" description="Response regulatory" evidence="6">
    <location>
        <begin position="3"/>
        <end position="120"/>
    </location>
</feature>
<sequence length="531" mass="60471">MLQVLIVDDEPVAIRGIVKGIDWEANGFGPPHVAYDADDAMEIMQSVAIDLMICDIEMPEVNGLELLAWANEHCPGVKTIFLTGHASFEYAQKAIQEGSLDYLLKPVEHDVLQTAIDKALEKIEQVKRQEAVHENYELYQSLYQKQKPVVTERLWQDIVQYRIVPKAEEWNEHFRAHQLPLRGDSLVMPILVSIEQWQEILSQRDEEIMGYALRKAAEETFLDKRAGIVVGIAEGLNLVLLYGSGESGEVEAVREEARTYVRFSQEHFRCKLSCYIAEPTPVTRIAGVYESLLAMEKANVSNVCSVQLLSEEPLPQVQLQASPAFSDWGALLETGKERELLLRLDESIDKLRSSADQESMDAYYFGLINLLYQVFHNKGVFIREVYRPGVLEELLQHPRSIVQLQKNAAILLSGAAKYIGENSQGKSAMLVKVQQYVEDHLTDDLSREQIAEHVRLNAAYLSRWFKKETGRSLSEYVLEAKMNKAKRMLVDTNMKVSFIAESLGYLHDSHFAKIFKKAVGLTPFEYRKQYQ</sequence>
<dbReference type="CDD" id="cd17536">
    <property type="entry name" value="REC_YesN-like"/>
    <property type="match status" value="1"/>
</dbReference>
<dbReference type="PANTHER" id="PTHR43280:SF2">
    <property type="entry name" value="HTH-TYPE TRANSCRIPTIONAL REGULATOR EXSA"/>
    <property type="match status" value="1"/>
</dbReference>